<evidence type="ECO:0000313" key="2">
    <source>
        <dbReference type="Proteomes" id="UP001145087"/>
    </source>
</evidence>
<reference evidence="1" key="1">
    <citation type="submission" date="2022-11" db="EMBL/GenBank/DDBJ databases">
        <title>Marilongibacter aestuarii gen. nov., sp. nov., isolated from tidal flat sediment.</title>
        <authorList>
            <person name="Jiayan W."/>
        </authorList>
    </citation>
    <scope>NUCLEOTIDE SEQUENCE</scope>
    <source>
        <strain evidence="1">Z1-6</strain>
    </source>
</reference>
<dbReference type="EMBL" id="JAPOHD010000027">
    <property type="protein sequence ID" value="MCY1721489.1"/>
    <property type="molecule type" value="Genomic_DNA"/>
</dbReference>
<sequence>MFGKLAKIGGFILLAVFVLVTLAFTTLRYKNATCQNIQVDYSNNEVIRVDKDEIVRLVTTADNKIMGKKFDQINAELLETAIEKHDAILKAEVYKIVTATDSLTYKGVLKVKVKHRKPVVRIITDTGNYYLDQYGGRIPISSNYTANVLVCTGTFDEKFAKEKLLPCVLFMELDDFWNAQIEQIHIEKNGEVVLTPLVGNHFIELGKFDNYEEKLRNMKAFYKKVLANNNWNKYESVSLKYKNQVIAKRR</sequence>
<organism evidence="1 2">
    <name type="scientific">Draconibacterium aestuarii</name>
    <dbReference type="NCBI Taxonomy" id="2998507"/>
    <lineage>
        <taxon>Bacteria</taxon>
        <taxon>Pseudomonadati</taxon>
        <taxon>Bacteroidota</taxon>
        <taxon>Bacteroidia</taxon>
        <taxon>Marinilabiliales</taxon>
        <taxon>Prolixibacteraceae</taxon>
        <taxon>Draconibacterium</taxon>
    </lineage>
</organism>
<dbReference type="Proteomes" id="UP001145087">
    <property type="component" value="Unassembled WGS sequence"/>
</dbReference>
<name>A0A9X3F6I5_9BACT</name>
<gene>
    <name evidence="1" type="ORF">OU798_14125</name>
</gene>
<proteinExistence type="predicted"/>
<dbReference type="RefSeq" id="WP_343333818.1">
    <property type="nucleotide sequence ID" value="NZ_JAPOHD010000027.1"/>
</dbReference>
<keyword evidence="2" id="KW-1185">Reference proteome</keyword>
<dbReference type="AlphaFoldDB" id="A0A9X3F6I5"/>
<evidence type="ECO:0000313" key="1">
    <source>
        <dbReference type="EMBL" id="MCY1721489.1"/>
    </source>
</evidence>
<evidence type="ECO:0008006" key="3">
    <source>
        <dbReference type="Google" id="ProtNLM"/>
    </source>
</evidence>
<protein>
    <recommendedName>
        <fullName evidence="3">Cell division protein FtsQ</fullName>
    </recommendedName>
</protein>
<accession>A0A9X3F6I5</accession>
<comment type="caution">
    <text evidence="1">The sequence shown here is derived from an EMBL/GenBank/DDBJ whole genome shotgun (WGS) entry which is preliminary data.</text>
</comment>